<dbReference type="SUPFAM" id="SSF52540">
    <property type="entry name" value="P-loop containing nucleoside triphosphate hydrolases"/>
    <property type="match status" value="1"/>
</dbReference>
<evidence type="ECO:0008006" key="10">
    <source>
        <dbReference type="Google" id="ProtNLM"/>
    </source>
</evidence>
<gene>
    <name evidence="8" type="ORF">FOL47_002084</name>
</gene>
<keyword evidence="3" id="KW-0067">ATP-binding</keyword>
<protein>
    <recommendedName>
        <fullName evidence="10">Structural maintenance of chromosomes protein 1B</fullName>
    </recommendedName>
</protein>
<evidence type="ECO:0000313" key="9">
    <source>
        <dbReference type="Proteomes" id="UP000591131"/>
    </source>
</evidence>
<dbReference type="InterPro" id="IPR003395">
    <property type="entry name" value="RecF/RecN/SMC_N"/>
</dbReference>
<evidence type="ECO:0000259" key="6">
    <source>
        <dbReference type="Pfam" id="PF02463"/>
    </source>
</evidence>
<dbReference type="Pfam" id="PF02463">
    <property type="entry name" value="SMC_N"/>
    <property type="match status" value="1"/>
</dbReference>
<dbReference type="AlphaFoldDB" id="A0A7J6MFS9"/>
<dbReference type="InterPro" id="IPR027417">
    <property type="entry name" value="P-loop_NTPase"/>
</dbReference>
<dbReference type="PANTHER" id="PTHR18937:SF172">
    <property type="entry name" value="STRUCTURAL MAINTENANCE OF CHROMOSOMES PROTEIN"/>
    <property type="match status" value="1"/>
</dbReference>
<evidence type="ECO:0000256" key="2">
    <source>
        <dbReference type="ARBA" id="ARBA00022741"/>
    </source>
</evidence>
<evidence type="ECO:0000256" key="1">
    <source>
        <dbReference type="ARBA" id="ARBA00004123"/>
    </source>
</evidence>
<keyword evidence="4" id="KW-0539">Nucleus</keyword>
<feature type="domain" description="CPW-WPC" evidence="7">
    <location>
        <begin position="82"/>
        <end position="145"/>
    </location>
</feature>
<dbReference type="PANTHER" id="PTHR18937">
    <property type="entry name" value="STRUCTURAL MAINTENANCE OF CHROMOSOMES SMC FAMILY MEMBER"/>
    <property type="match status" value="1"/>
</dbReference>
<dbReference type="GO" id="GO:0005524">
    <property type="term" value="F:ATP binding"/>
    <property type="evidence" value="ECO:0007669"/>
    <property type="project" value="UniProtKB-KW"/>
</dbReference>
<feature type="region of interest" description="Disordered" evidence="5">
    <location>
        <begin position="703"/>
        <end position="725"/>
    </location>
</feature>
<feature type="domain" description="RecF/RecN/SMC N-terminal" evidence="6">
    <location>
        <begin position="379"/>
        <end position="511"/>
    </location>
</feature>
<proteinExistence type="predicted"/>
<feature type="non-terminal residue" evidence="8">
    <location>
        <position position="1"/>
    </location>
</feature>
<dbReference type="Pfam" id="PF09717">
    <property type="entry name" value="CPW_WPC"/>
    <property type="match status" value="1"/>
</dbReference>
<comment type="subcellular location">
    <subcellularLocation>
        <location evidence="1">Nucleus</location>
    </subcellularLocation>
</comment>
<keyword evidence="9" id="KW-1185">Reference proteome</keyword>
<dbReference type="EMBL" id="JAAPAO010000154">
    <property type="protein sequence ID" value="KAF4670314.1"/>
    <property type="molecule type" value="Genomic_DNA"/>
</dbReference>
<reference evidence="8 9" key="1">
    <citation type="submission" date="2020-04" db="EMBL/GenBank/DDBJ databases">
        <title>Perkinsus chesapeaki whole genome sequence.</title>
        <authorList>
            <person name="Bogema D.R."/>
        </authorList>
    </citation>
    <scope>NUCLEOTIDE SEQUENCE [LARGE SCALE GENOMIC DNA]</scope>
    <source>
        <strain evidence="8">ATCC PRA-425</strain>
    </source>
</reference>
<dbReference type="InterPro" id="IPR006387">
    <property type="entry name" value="CPW_WPC_dom"/>
</dbReference>
<evidence type="ECO:0000256" key="3">
    <source>
        <dbReference type="ARBA" id="ARBA00022840"/>
    </source>
</evidence>
<evidence type="ECO:0000256" key="4">
    <source>
        <dbReference type="ARBA" id="ARBA00023242"/>
    </source>
</evidence>
<sequence>MGLFSVLHIAHEALPVDPNALFLKMIHKVQEIGYRNGEIMQRASSEVFGKNHDYERWANEMASQGKDPSAWFKEPMPAPRKCIPNYDMCPIGWHRSVYMGKCGFKCEADDPYEGGGPCFPIQDLSCRGYKEKEFLSDRCQWDWPCRVPFVRQPPYEYHHHPSWWDWIVKYHHLVIGVAALACGTAASAAGIARKSNASAVVDADSSDSVSLDSVSLPSRPSVEVSVGHGDITNELRRTSQGATVQLFVPSMPTRLKKAADKVMEEHPRVYDEMGDKENGQPDINGQNISDDKIRKVGYLIFFNLNFQKQMRPTGDPDDSQSRKEGDLNLNQAGKDINNVVQQVAPETPPKRSAPSTAAVYEPMAKKKKMGKGDFKRLVIRDIVLENFKSYGGRKHIGNFSNNFSVIVGPNGSGKSNIIDAMLFVFGKKAKQIRQNKLSELIHNAGGERPDRARVKISFAEVNNEDGQEIAGSAFTISRECFANSSSKYAIDDRTSSWTEVGDRLRGYGIDLDHNRFLILQGEVESIAMMKPKGESSQPGFLEFLEEIIGSEVFISDIEKSTEEMNRLVEERNLHLNRVNAAHKDVVALEGPKREAMKYVKVQCKLIGAKAKLVQYNRGKADKRRQEAEVERKEAAEALKEMMEEIEQANQKVKEAEGECKKEEKACAKITGKADKLRRKYDELDRQYTKAKEDLKTRENKIKKTNKEITTNENKAEKLQDDAKEMEEVELPRLESEIKKLEEKNEIERKKLEEIYGKEAKCSTKS</sequence>
<dbReference type="GO" id="GO:0007076">
    <property type="term" value="P:mitotic chromosome condensation"/>
    <property type="evidence" value="ECO:0007669"/>
    <property type="project" value="TreeGrafter"/>
</dbReference>
<dbReference type="GO" id="GO:0005634">
    <property type="term" value="C:nucleus"/>
    <property type="evidence" value="ECO:0007669"/>
    <property type="project" value="UniProtKB-SubCell"/>
</dbReference>
<evidence type="ECO:0000256" key="5">
    <source>
        <dbReference type="SAM" id="MobiDB-lite"/>
    </source>
</evidence>
<comment type="caution">
    <text evidence="8">The sequence shown here is derived from an EMBL/GenBank/DDBJ whole genome shotgun (WGS) entry which is preliminary data.</text>
</comment>
<dbReference type="GO" id="GO:0000796">
    <property type="term" value="C:condensin complex"/>
    <property type="evidence" value="ECO:0007669"/>
    <property type="project" value="TreeGrafter"/>
</dbReference>
<dbReference type="OrthoDB" id="5575062at2759"/>
<feature type="compositionally biased region" description="Basic and acidic residues" evidence="5">
    <location>
        <begin position="713"/>
        <end position="722"/>
    </location>
</feature>
<keyword evidence="2" id="KW-0547">Nucleotide-binding</keyword>
<evidence type="ECO:0000259" key="7">
    <source>
        <dbReference type="Pfam" id="PF09717"/>
    </source>
</evidence>
<evidence type="ECO:0000313" key="8">
    <source>
        <dbReference type="EMBL" id="KAF4670314.1"/>
    </source>
</evidence>
<name>A0A7J6MFS9_PERCH</name>
<organism evidence="8 9">
    <name type="scientific">Perkinsus chesapeaki</name>
    <name type="common">Clam parasite</name>
    <name type="synonym">Perkinsus andrewsi</name>
    <dbReference type="NCBI Taxonomy" id="330153"/>
    <lineage>
        <taxon>Eukaryota</taxon>
        <taxon>Sar</taxon>
        <taxon>Alveolata</taxon>
        <taxon>Perkinsozoa</taxon>
        <taxon>Perkinsea</taxon>
        <taxon>Perkinsida</taxon>
        <taxon>Perkinsidae</taxon>
        <taxon>Perkinsus</taxon>
    </lineage>
</organism>
<dbReference type="Gene3D" id="3.40.50.300">
    <property type="entry name" value="P-loop containing nucleotide triphosphate hydrolases"/>
    <property type="match status" value="1"/>
</dbReference>
<feature type="region of interest" description="Disordered" evidence="5">
    <location>
        <begin position="309"/>
        <end position="334"/>
    </location>
</feature>
<accession>A0A7J6MFS9</accession>
<dbReference type="Proteomes" id="UP000591131">
    <property type="component" value="Unassembled WGS sequence"/>
</dbReference>